<comment type="caution">
    <text evidence="2">The sequence shown here is derived from an EMBL/GenBank/DDBJ whole genome shotgun (WGS) entry which is preliminary data.</text>
</comment>
<organism evidence="2 3">
    <name type="scientific">Martelella alba</name>
    <dbReference type="NCBI Taxonomy" id="2590451"/>
    <lineage>
        <taxon>Bacteria</taxon>
        <taxon>Pseudomonadati</taxon>
        <taxon>Pseudomonadota</taxon>
        <taxon>Alphaproteobacteria</taxon>
        <taxon>Hyphomicrobiales</taxon>
        <taxon>Aurantimonadaceae</taxon>
        <taxon>Martelella</taxon>
    </lineage>
</organism>
<accession>A0A506U0H0</accession>
<gene>
    <name evidence="2" type="ORF">FJU08_21280</name>
</gene>
<proteinExistence type="predicted"/>
<feature type="region of interest" description="Disordered" evidence="1">
    <location>
        <begin position="33"/>
        <end position="60"/>
    </location>
</feature>
<keyword evidence="3" id="KW-1185">Reference proteome</keyword>
<evidence type="ECO:0000313" key="2">
    <source>
        <dbReference type="EMBL" id="TPW26968.1"/>
    </source>
</evidence>
<dbReference type="Proteomes" id="UP000318801">
    <property type="component" value="Unassembled WGS sequence"/>
</dbReference>
<protein>
    <submittedName>
        <fullName evidence="2">Uncharacterized protein</fullName>
    </submittedName>
</protein>
<evidence type="ECO:0000313" key="3">
    <source>
        <dbReference type="Proteomes" id="UP000318801"/>
    </source>
</evidence>
<name>A0A506U0H0_9HYPH</name>
<evidence type="ECO:0000256" key="1">
    <source>
        <dbReference type="SAM" id="MobiDB-lite"/>
    </source>
</evidence>
<reference evidence="2 3" key="1">
    <citation type="submission" date="2019-06" db="EMBL/GenBank/DDBJ databases">
        <authorList>
            <person name="Li M."/>
        </authorList>
    </citation>
    <scope>NUCLEOTIDE SEQUENCE [LARGE SCALE GENOMIC DNA]</scope>
    <source>
        <strain evidence="2 3">BGMRC2036</strain>
    </source>
</reference>
<sequence length="60" mass="6554">MKIDYARVSTKRGGSVCLNSSGRFSKWIPASIMPPPSSEPDEAHSARLTIPRQARPSTAR</sequence>
<dbReference type="AlphaFoldDB" id="A0A506U0H0"/>
<dbReference type="EMBL" id="VHLG01000021">
    <property type="protein sequence ID" value="TPW26968.1"/>
    <property type="molecule type" value="Genomic_DNA"/>
</dbReference>